<sequence length="144" mass="16135">MTLTTEGGESIRSNQTEHLIPVLPEISTSPNFIRVTCSSVTVIWPRWTVSKDLGTPPIVQYIPYYRESSSVNWTSGGIVTDSETEDEYQFTFHDLTADSIYEFCVVVVREGVGGEGDKVKIRRQNTAYCSGKIDTLFSNIVLPY</sequence>
<dbReference type="PROSITE" id="PS50853">
    <property type="entry name" value="FN3"/>
    <property type="match status" value="1"/>
</dbReference>
<dbReference type="SUPFAM" id="SSF49265">
    <property type="entry name" value="Fibronectin type III"/>
    <property type="match status" value="1"/>
</dbReference>
<dbReference type="InterPro" id="IPR036116">
    <property type="entry name" value="FN3_sf"/>
</dbReference>
<feature type="domain" description="Fibronectin type-III" evidence="1">
    <location>
        <begin position="29"/>
        <end position="129"/>
    </location>
</feature>
<dbReference type="InterPro" id="IPR013783">
    <property type="entry name" value="Ig-like_fold"/>
</dbReference>
<accession>A0A9Q1C8M7</accession>
<dbReference type="EMBL" id="JAIZAY010000006">
    <property type="protein sequence ID" value="KAJ8040190.1"/>
    <property type="molecule type" value="Genomic_DNA"/>
</dbReference>
<dbReference type="AlphaFoldDB" id="A0A9Q1C8M7"/>
<dbReference type="InterPro" id="IPR003961">
    <property type="entry name" value="FN3_dom"/>
</dbReference>
<dbReference type="PANTHER" id="PTHR26391">
    <property type="entry name" value="INACTIVE TYROSINE-PROTEIN KINASE 7"/>
    <property type="match status" value="1"/>
</dbReference>
<dbReference type="CDD" id="cd00063">
    <property type="entry name" value="FN3"/>
    <property type="match status" value="1"/>
</dbReference>
<evidence type="ECO:0000259" key="1">
    <source>
        <dbReference type="PROSITE" id="PS50853"/>
    </source>
</evidence>
<gene>
    <name evidence="2" type="ORF">HOLleu_14418</name>
</gene>
<proteinExistence type="predicted"/>
<dbReference type="OrthoDB" id="10601298at2759"/>
<dbReference type="Gene3D" id="2.60.40.10">
    <property type="entry name" value="Immunoglobulins"/>
    <property type="match status" value="1"/>
</dbReference>
<dbReference type="SMART" id="SM00060">
    <property type="entry name" value="FN3"/>
    <property type="match status" value="1"/>
</dbReference>
<reference evidence="2" key="1">
    <citation type="submission" date="2021-10" db="EMBL/GenBank/DDBJ databases">
        <title>Tropical sea cucumber genome reveals ecological adaptation and Cuvierian tubules defense mechanism.</title>
        <authorList>
            <person name="Chen T."/>
        </authorList>
    </citation>
    <scope>NUCLEOTIDE SEQUENCE</scope>
    <source>
        <strain evidence="2">Nanhai2018</strain>
        <tissue evidence="2">Muscle</tissue>
    </source>
</reference>
<keyword evidence="3" id="KW-1185">Reference proteome</keyword>
<dbReference type="Proteomes" id="UP001152320">
    <property type="component" value="Chromosome 6"/>
</dbReference>
<organism evidence="2 3">
    <name type="scientific">Holothuria leucospilota</name>
    <name type="common">Black long sea cucumber</name>
    <name type="synonym">Mertensiothuria leucospilota</name>
    <dbReference type="NCBI Taxonomy" id="206669"/>
    <lineage>
        <taxon>Eukaryota</taxon>
        <taxon>Metazoa</taxon>
        <taxon>Echinodermata</taxon>
        <taxon>Eleutherozoa</taxon>
        <taxon>Echinozoa</taxon>
        <taxon>Holothuroidea</taxon>
        <taxon>Aspidochirotacea</taxon>
        <taxon>Aspidochirotida</taxon>
        <taxon>Holothuriidae</taxon>
        <taxon>Holothuria</taxon>
    </lineage>
</organism>
<evidence type="ECO:0000313" key="2">
    <source>
        <dbReference type="EMBL" id="KAJ8040190.1"/>
    </source>
</evidence>
<dbReference type="PANTHER" id="PTHR26391:SF18">
    <property type="entry name" value="PROTEIN KINASE RECEPTOR TIE-1, PUTATIVE-RELATED"/>
    <property type="match status" value="1"/>
</dbReference>
<comment type="caution">
    <text evidence="2">The sequence shown here is derived from an EMBL/GenBank/DDBJ whole genome shotgun (WGS) entry which is preliminary data.</text>
</comment>
<evidence type="ECO:0000313" key="3">
    <source>
        <dbReference type="Proteomes" id="UP001152320"/>
    </source>
</evidence>
<name>A0A9Q1C8M7_HOLLE</name>
<protein>
    <recommendedName>
        <fullName evidence="1">Fibronectin type-III domain-containing protein</fullName>
    </recommendedName>
</protein>